<sequence length="114" mass="13192">MSLERIIENEIEVVLEFRELNTNLRRTLFEKIDASRPPHVLEILDFGVKELVTAKECVVAKLTTTCRVVQPTVGEIYEFSDWKIEIDHVMSPLTTFRYLPKDQASNPTARSELE</sequence>
<reference evidence="1" key="1">
    <citation type="journal article" date="2000" name="J. Gen. Virol.">
        <title>Phylogenetic position of the Diadromus pulchellus ascovirus DNA polymerase among viruses with large double-stranded DNA genomes.</title>
        <authorList>
            <person name="Stasiak K."/>
            <person name="Demattei M.V."/>
            <person name="Federici B.A."/>
            <person name="Bigot Y."/>
        </authorList>
    </citation>
    <scope>NUCLEOTIDE SEQUENCE</scope>
</reference>
<protein>
    <submittedName>
        <fullName evidence="1">Uncharacterized protein</fullName>
    </submittedName>
</protein>
<name>Q9DSW5_9VIRU</name>
<accession>Q9DSW5</accession>
<evidence type="ECO:0000313" key="1">
    <source>
        <dbReference type="EMBL" id="CAC19120.1"/>
    </source>
</evidence>
<organism evidence="1">
    <name type="scientific">Diadromus pulchellus ascovirus 4a</name>
    <dbReference type="NCBI Taxonomy" id="158683"/>
    <lineage>
        <taxon>Viruses</taxon>
        <taxon>Varidnaviria</taxon>
        <taxon>Bamfordvirae</taxon>
        <taxon>Nucleocytoviricota</taxon>
        <taxon>Megaviricetes</taxon>
        <taxon>Pimascovirales</taxon>
        <taxon>Pimascovirales incertae sedis</taxon>
        <taxon>Ascoviridae</taxon>
        <taxon>Toursvirus</taxon>
        <taxon>Toursvirus dptv1a</taxon>
    </lineage>
</organism>
<dbReference type="EMBL" id="AJ279812">
    <property type="protein sequence ID" value="CAC19120.1"/>
    <property type="molecule type" value="Genomic_DNA"/>
</dbReference>
<proteinExistence type="predicted"/>